<evidence type="ECO:0000256" key="2">
    <source>
        <dbReference type="SAM" id="Phobius"/>
    </source>
</evidence>
<protein>
    <recommendedName>
        <fullName evidence="5">Aromatic ring-opening dioxygenase LigA</fullName>
    </recommendedName>
</protein>
<dbReference type="EMBL" id="JBHTCF010000008">
    <property type="protein sequence ID" value="MFC7306648.1"/>
    <property type="molecule type" value="Genomic_DNA"/>
</dbReference>
<feature type="transmembrane region" description="Helical" evidence="2">
    <location>
        <begin position="284"/>
        <end position="306"/>
    </location>
</feature>
<proteinExistence type="predicted"/>
<feature type="transmembrane region" description="Helical" evidence="2">
    <location>
        <begin position="249"/>
        <end position="272"/>
    </location>
</feature>
<evidence type="ECO:0000256" key="1">
    <source>
        <dbReference type="SAM" id="MobiDB-lite"/>
    </source>
</evidence>
<comment type="caution">
    <text evidence="3">The sequence shown here is derived from an EMBL/GenBank/DDBJ whole genome shotgun (WGS) entry which is preliminary data.</text>
</comment>
<gene>
    <name evidence="3" type="ORF">ACFQVC_20765</name>
</gene>
<dbReference type="Proteomes" id="UP001596523">
    <property type="component" value="Unassembled WGS sequence"/>
</dbReference>
<feature type="transmembrane region" description="Helical" evidence="2">
    <location>
        <begin position="211"/>
        <end position="229"/>
    </location>
</feature>
<dbReference type="RefSeq" id="WP_381832118.1">
    <property type="nucleotide sequence ID" value="NZ_JBHTCF010000008.1"/>
</dbReference>
<evidence type="ECO:0000313" key="3">
    <source>
        <dbReference type="EMBL" id="MFC7306648.1"/>
    </source>
</evidence>
<keyword evidence="2" id="KW-0812">Transmembrane</keyword>
<keyword evidence="2" id="KW-1133">Transmembrane helix</keyword>
<feature type="region of interest" description="Disordered" evidence="1">
    <location>
        <begin position="1"/>
        <end position="29"/>
    </location>
</feature>
<feature type="transmembrane region" description="Helical" evidence="2">
    <location>
        <begin position="318"/>
        <end position="343"/>
    </location>
</feature>
<feature type="transmembrane region" description="Helical" evidence="2">
    <location>
        <begin position="80"/>
        <end position="100"/>
    </location>
</feature>
<keyword evidence="2" id="KW-0472">Membrane</keyword>
<feature type="transmembrane region" description="Helical" evidence="2">
    <location>
        <begin position="112"/>
        <end position="133"/>
    </location>
</feature>
<keyword evidence="4" id="KW-1185">Reference proteome</keyword>
<feature type="compositionally biased region" description="Low complexity" evidence="1">
    <location>
        <begin position="1"/>
        <end position="21"/>
    </location>
</feature>
<organism evidence="3 4">
    <name type="scientific">Streptomyces monticola</name>
    <dbReference type="NCBI Taxonomy" id="2666263"/>
    <lineage>
        <taxon>Bacteria</taxon>
        <taxon>Bacillati</taxon>
        <taxon>Actinomycetota</taxon>
        <taxon>Actinomycetes</taxon>
        <taxon>Kitasatosporales</taxon>
        <taxon>Streptomycetaceae</taxon>
        <taxon>Streptomyces</taxon>
    </lineage>
</organism>
<accession>A0ABW2JMH2</accession>
<sequence>MTSQSTSTANAAATATAASTTPAPPAAPAAPPPGRFLKAVRAVAVLACLPYVALKVAWVAGSEVGIPRGSSLLDDRATMAVANSLTVLMDAAVVVLALLLTQAWGMRVKAWLLALPMWAATGLLAPIMVGFPLQLLVRALGGGSSTAAADGSGAFLDEWVFGVVYTGFIVQGLALGVLFTAYARRRWGRLWRGSVGELPCSGSTRAAQRTAATAAAVLALLPATMHALWACGAATGLDSGRIAQRTGDFHAVEAMHVLFAAATVAGVLMLAFRRGRTLPLKVPLALAWVGSGAMACWGGWLSLAALTGVEDLADRPTALMSLTYAVQMIVGMLVITIGAYFFAERTHRAESAHSTERTHFTEHAAARRP</sequence>
<name>A0ABW2JMH2_9ACTN</name>
<evidence type="ECO:0008006" key="5">
    <source>
        <dbReference type="Google" id="ProtNLM"/>
    </source>
</evidence>
<evidence type="ECO:0000313" key="4">
    <source>
        <dbReference type="Proteomes" id="UP001596523"/>
    </source>
</evidence>
<reference evidence="4" key="1">
    <citation type="journal article" date="2019" name="Int. J. Syst. Evol. Microbiol.">
        <title>The Global Catalogue of Microorganisms (GCM) 10K type strain sequencing project: providing services to taxonomists for standard genome sequencing and annotation.</title>
        <authorList>
            <consortium name="The Broad Institute Genomics Platform"/>
            <consortium name="The Broad Institute Genome Sequencing Center for Infectious Disease"/>
            <person name="Wu L."/>
            <person name="Ma J."/>
        </authorList>
    </citation>
    <scope>NUCLEOTIDE SEQUENCE [LARGE SCALE GENOMIC DNA]</scope>
    <source>
        <strain evidence="4">SYNS20</strain>
    </source>
</reference>
<feature type="transmembrane region" description="Helical" evidence="2">
    <location>
        <begin position="159"/>
        <end position="182"/>
    </location>
</feature>
<feature type="transmembrane region" description="Helical" evidence="2">
    <location>
        <begin position="39"/>
        <end position="60"/>
    </location>
</feature>